<keyword evidence="1" id="KW-0732">Signal</keyword>
<evidence type="ECO:0000313" key="4">
    <source>
        <dbReference type="Proteomes" id="UP000252884"/>
    </source>
</evidence>
<evidence type="ECO:0000256" key="1">
    <source>
        <dbReference type="SAM" id="SignalP"/>
    </source>
</evidence>
<sequence length="190" mass="19398">MHSILRGVIAGTALALCASFASAAVLSFDDIVGANGYAAVPTNYGGLDWSGSSWSAFTAPEAPYTAHSGDGRIAMGWDGTDATSTIRFIAPTVFDGAWFAGYGEASVRFDLYLAGALVGSSDTLGLSATPAFLASGWTGAVDAVVVSSNLHAFYVMDDFSFQDASEVPEPATLALVLAGLGLAGVARRRG</sequence>
<protein>
    <submittedName>
        <fullName evidence="3">Putative secreted protein with PEP-CTERM sorting signal</fullName>
    </submittedName>
</protein>
<name>A0A368Y379_9BURK</name>
<feature type="domain" description="Ice-binding protein C-terminal" evidence="2">
    <location>
        <begin position="167"/>
        <end position="189"/>
    </location>
</feature>
<keyword evidence="4" id="KW-1185">Reference proteome</keyword>
<dbReference type="Proteomes" id="UP000252884">
    <property type="component" value="Unassembled WGS sequence"/>
</dbReference>
<reference evidence="3 4" key="1">
    <citation type="submission" date="2018-07" db="EMBL/GenBank/DDBJ databases">
        <title>Genomic Encyclopedia of Type Strains, Phase IV (KMG-IV): sequencing the most valuable type-strain genomes for metagenomic binning, comparative biology and taxonomic classification.</title>
        <authorList>
            <person name="Goeker M."/>
        </authorList>
    </citation>
    <scope>NUCLEOTIDE SEQUENCE [LARGE SCALE GENOMIC DNA]</scope>
    <source>
        <strain evidence="3 4">DSM 21634</strain>
    </source>
</reference>
<dbReference type="AlphaFoldDB" id="A0A368Y379"/>
<dbReference type="NCBIfam" id="TIGR02595">
    <property type="entry name" value="PEP_CTERM"/>
    <property type="match status" value="1"/>
</dbReference>
<accession>A0A368Y379</accession>
<feature type="chain" id="PRO_5016909950" evidence="1">
    <location>
        <begin position="24"/>
        <end position="190"/>
    </location>
</feature>
<dbReference type="InterPro" id="IPR013424">
    <property type="entry name" value="Ice-binding_C"/>
</dbReference>
<proteinExistence type="predicted"/>
<dbReference type="Pfam" id="PF07589">
    <property type="entry name" value="PEP-CTERM"/>
    <property type="match status" value="1"/>
</dbReference>
<evidence type="ECO:0000313" key="3">
    <source>
        <dbReference type="EMBL" id="RCW72684.1"/>
    </source>
</evidence>
<dbReference type="RefSeq" id="WP_170168172.1">
    <property type="nucleotide sequence ID" value="NZ_QPJK01000003.1"/>
</dbReference>
<gene>
    <name evidence="3" type="ORF">DES41_103290</name>
</gene>
<organism evidence="3 4">
    <name type="scientific">Pseudorhodoferax soli</name>
    <dbReference type="NCBI Taxonomy" id="545864"/>
    <lineage>
        <taxon>Bacteria</taxon>
        <taxon>Pseudomonadati</taxon>
        <taxon>Pseudomonadota</taxon>
        <taxon>Betaproteobacteria</taxon>
        <taxon>Burkholderiales</taxon>
        <taxon>Comamonadaceae</taxon>
    </lineage>
</organism>
<dbReference type="EMBL" id="QPJK01000003">
    <property type="protein sequence ID" value="RCW72684.1"/>
    <property type="molecule type" value="Genomic_DNA"/>
</dbReference>
<evidence type="ECO:0000259" key="2">
    <source>
        <dbReference type="Pfam" id="PF07589"/>
    </source>
</evidence>
<comment type="caution">
    <text evidence="3">The sequence shown here is derived from an EMBL/GenBank/DDBJ whole genome shotgun (WGS) entry which is preliminary data.</text>
</comment>
<feature type="signal peptide" evidence="1">
    <location>
        <begin position="1"/>
        <end position="23"/>
    </location>
</feature>